<protein>
    <recommendedName>
        <fullName evidence="1">DUF4136 domain-containing protein</fullName>
    </recommendedName>
</protein>
<feature type="domain" description="DUF4136" evidence="1">
    <location>
        <begin position="27"/>
        <end position="178"/>
    </location>
</feature>
<evidence type="ECO:0000259" key="1">
    <source>
        <dbReference type="Pfam" id="PF13590"/>
    </source>
</evidence>
<dbReference type="STRING" id="430453.SAMN04487962_10573"/>
<proteinExistence type="predicted"/>
<gene>
    <name evidence="2" type="ORF">SAMN04487962_10573</name>
</gene>
<reference evidence="3" key="1">
    <citation type="submission" date="2016-10" db="EMBL/GenBank/DDBJ databases">
        <authorList>
            <person name="Varghese N."/>
            <person name="Submissions S."/>
        </authorList>
    </citation>
    <scope>NUCLEOTIDE SEQUENCE [LARGE SCALE GENOMIC DNA]</scope>
    <source>
        <strain evidence="3">CGMCC 1.6489</strain>
    </source>
</reference>
<dbReference type="OrthoDB" id="329837at2"/>
<evidence type="ECO:0000313" key="2">
    <source>
        <dbReference type="EMBL" id="SET16917.1"/>
    </source>
</evidence>
<evidence type="ECO:0000313" key="3">
    <source>
        <dbReference type="Proteomes" id="UP000198762"/>
    </source>
</evidence>
<dbReference type="EMBL" id="FOHZ01000005">
    <property type="protein sequence ID" value="SET16917.1"/>
    <property type="molecule type" value="Genomic_DNA"/>
</dbReference>
<organism evidence="2 3">
    <name type="scientific">Marinobacter segnicrescens</name>
    <dbReference type="NCBI Taxonomy" id="430453"/>
    <lineage>
        <taxon>Bacteria</taxon>
        <taxon>Pseudomonadati</taxon>
        <taxon>Pseudomonadota</taxon>
        <taxon>Gammaproteobacteria</taxon>
        <taxon>Pseudomonadales</taxon>
        <taxon>Marinobacteraceae</taxon>
        <taxon>Marinobacter</taxon>
    </lineage>
</organism>
<accession>A0A1I0CBW5</accession>
<dbReference type="RefSeq" id="WP_091849914.1">
    <property type="nucleotide sequence ID" value="NZ_FOHZ01000005.1"/>
</dbReference>
<dbReference type="Pfam" id="PF13590">
    <property type="entry name" value="DUF4136"/>
    <property type="match status" value="1"/>
</dbReference>
<dbReference type="InterPro" id="IPR025411">
    <property type="entry name" value="DUF4136"/>
</dbReference>
<dbReference type="PROSITE" id="PS51257">
    <property type="entry name" value="PROKAR_LIPOPROTEIN"/>
    <property type="match status" value="1"/>
</dbReference>
<dbReference type="Gene3D" id="3.30.160.670">
    <property type="match status" value="1"/>
</dbReference>
<dbReference type="Proteomes" id="UP000198762">
    <property type="component" value="Unassembled WGS sequence"/>
</dbReference>
<name>A0A1I0CBW5_9GAMM</name>
<keyword evidence="3" id="KW-1185">Reference proteome</keyword>
<dbReference type="AlphaFoldDB" id="A0A1I0CBW5"/>
<sequence>MIRLARVPHLLALVALGLLLGGCAAKVVTDYDSNAAFASYQSWAFTLNAGEGYTSLDGSRVEAAITRELGSRELNQVDASTADLLVSYRIDEVERLDTTGFSYGLGFGSGRFGWGLATAPPVREVREGQLIVELVDSTTERVVWRGASKRYLNENQSPETRQELIDEVVAEMFNRYPPGSNTQSGN</sequence>